<gene>
    <name evidence="3" type="ORF">PDESU_00575</name>
</gene>
<dbReference type="EMBL" id="CAAHFG010000001">
    <property type="protein sequence ID" value="VGO12026.1"/>
    <property type="molecule type" value="Genomic_DNA"/>
</dbReference>
<organism evidence="3 4">
    <name type="scientific">Pontiella desulfatans</name>
    <dbReference type="NCBI Taxonomy" id="2750659"/>
    <lineage>
        <taxon>Bacteria</taxon>
        <taxon>Pseudomonadati</taxon>
        <taxon>Kiritimatiellota</taxon>
        <taxon>Kiritimatiellia</taxon>
        <taxon>Kiritimatiellales</taxon>
        <taxon>Pontiellaceae</taxon>
        <taxon>Pontiella</taxon>
    </lineage>
</organism>
<dbReference type="SMART" id="SM00834">
    <property type="entry name" value="CxxC_CXXC_SSSS"/>
    <property type="match status" value="1"/>
</dbReference>
<dbReference type="Pfam" id="PF09723">
    <property type="entry name" value="Zn_ribbon_8"/>
    <property type="match status" value="1"/>
</dbReference>
<dbReference type="RefSeq" id="WP_136077726.1">
    <property type="nucleotide sequence ID" value="NZ_CAAHFG010000001.1"/>
</dbReference>
<evidence type="ECO:0000256" key="1">
    <source>
        <dbReference type="SAM" id="MobiDB-lite"/>
    </source>
</evidence>
<evidence type="ECO:0000313" key="3">
    <source>
        <dbReference type="EMBL" id="VGO12026.1"/>
    </source>
</evidence>
<proteinExistence type="predicted"/>
<protein>
    <recommendedName>
        <fullName evidence="2">Putative regulatory protein FmdB zinc ribbon domain-containing protein</fullName>
    </recommendedName>
</protein>
<dbReference type="PANTHER" id="PTHR34404:SF2">
    <property type="entry name" value="CONSERVED SERINE RICH PROTEIN"/>
    <property type="match status" value="1"/>
</dbReference>
<evidence type="ECO:0000259" key="2">
    <source>
        <dbReference type="SMART" id="SM00834"/>
    </source>
</evidence>
<dbReference type="Proteomes" id="UP000366872">
    <property type="component" value="Unassembled WGS sequence"/>
</dbReference>
<name>A0A6C2TXN0_PONDE</name>
<feature type="compositionally biased region" description="Basic and acidic residues" evidence="1">
    <location>
        <begin position="67"/>
        <end position="93"/>
    </location>
</feature>
<feature type="region of interest" description="Disordered" evidence="1">
    <location>
        <begin position="64"/>
        <end position="93"/>
    </location>
</feature>
<keyword evidence="4" id="KW-1185">Reference proteome</keyword>
<dbReference type="InterPro" id="IPR013429">
    <property type="entry name" value="Regulatory_FmdB_Zinc_ribbon"/>
</dbReference>
<dbReference type="PANTHER" id="PTHR34404">
    <property type="entry name" value="REGULATORY PROTEIN, FMDB FAMILY"/>
    <property type="match status" value="1"/>
</dbReference>
<feature type="domain" description="Putative regulatory protein FmdB zinc ribbon" evidence="2">
    <location>
        <begin position="1"/>
        <end position="41"/>
    </location>
</feature>
<dbReference type="AlphaFoldDB" id="A0A6C2TXN0"/>
<accession>A0A6C2TXN0</accession>
<reference evidence="3 4" key="1">
    <citation type="submission" date="2019-04" db="EMBL/GenBank/DDBJ databases">
        <authorList>
            <person name="Van Vliet M D."/>
        </authorList>
    </citation>
    <scope>NUCLEOTIDE SEQUENCE [LARGE SCALE GENOMIC DNA]</scope>
    <source>
        <strain evidence="3 4">F1</strain>
    </source>
</reference>
<evidence type="ECO:0000313" key="4">
    <source>
        <dbReference type="Proteomes" id="UP000366872"/>
    </source>
</evidence>
<dbReference type="NCBIfam" id="TIGR02605">
    <property type="entry name" value="CxxC_CxxC_SSSS"/>
    <property type="match status" value="1"/>
</dbReference>
<sequence length="93" mass="10162">MPTYDYECNACGHHFEAFQSMSADPLTECPKCDGQVNRLIGGGAGFLFKGSGFYQTDYRSSGYQKEAAADKPKADAPKKDKKTASKKDVKKAQ</sequence>